<sequence>MSPLTLHLVLALVHDRGPSPDVRHFRRALDQAHQRLNLTTLLADAGYDSEASHVYARERCGVRSLIPAKIGRATSKPPRGRYRRLMKSRIHNTRYNQRVQVETTISMLKRLLGSALRARKHSQQRREASLKAITLNIMIL</sequence>
<dbReference type="GO" id="GO:0003677">
    <property type="term" value="F:DNA binding"/>
    <property type="evidence" value="ECO:0007669"/>
    <property type="project" value="InterPro"/>
</dbReference>
<proteinExistence type="predicted"/>
<name>A0A9X2JL42_9BACT</name>
<protein>
    <submittedName>
        <fullName evidence="2">Transposase</fullName>
    </submittedName>
</protein>
<evidence type="ECO:0000259" key="1">
    <source>
        <dbReference type="Pfam" id="PF01609"/>
    </source>
</evidence>
<accession>A0A9X2JL42</accession>
<evidence type="ECO:0000313" key="2">
    <source>
        <dbReference type="EMBL" id="MCO6048029.1"/>
    </source>
</evidence>
<reference evidence="2" key="1">
    <citation type="submission" date="2022-06" db="EMBL/GenBank/DDBJ databases">
        <title>Aeoliella straminimaris, a novel planctomycete from sediments.</title>
        <authorList>
            <person name="Vitorino I.R."/>
            <person name="Lage O.M."/>
        </authorList>
    </citation>
    <scope>NUCLEOTIDE SEQUENCE</scope>
    <source>
        <strain evidence="2">ICT_H6.2</strain>
    </source>
</reference>
<evidence type="ECO:0000313" key="3">
    <source>
        <dbReference type="Proteomes" id="UP001155241"/>
    </source>
</evidence>
<dbReference type="RefSeq" id="WP_252856144.1">
    <property type="nucleotide sequence ID" value="NZ_JAMXLR010000095.1"/>
</dbReference>
<organism evidence="2 3">
    <name type="scientific">Aeoliella straminimaris</name>
    <dbReference type="NCBI Taxonomy" id="2954799"/>
    <lineage>
        <taxon>Bacteria</taxon>
        <taxon>Pseudomonadati</taxon>
        <taxon>Planctomycetota</taxon>
        <taxon>Planctomycetia</taxon>
        <taxon>Pirellulales</taxon>
        <taxon>Lacipirellulaceae</taxon>
        <taxon>Aeoliella</taxon>
    </lineage>
</organism>
<keyword evidence="3" id="KW-1185">Reference proteome</keyword>
<dbReference type="InterPro" id="IPR002559">
    <property type="entry name" value="Transposase_11"/>
</dbReference>
<feature type="domain" description="Transposase IS4-like" evidence="1">
    <location>
        <begin position="7"/>
        <end position="137"/>
    </location>
</feature>
<dbReference type="EMBL" id="JAMXLR010000095">
    <property type="protein sequence ID" value="MCO6048029.1"/>
    <property type="molecule type" value="Genomic_DNA"/>
</dbReference>
<dbReference type="Proteomes" id="UP001155241">
    <property type="component" value="Unassembled WGS sequence"/>
</dbReference>
<comment type="caution">
    <text evidence="2">The sequence shown here is derived from an EMBL/GenBank/DDBJ whole genome shotgun (WGS) entry which is preliminary data.</text>
</comment>
<dbReference type="AlphaFoldDB" id="A0A9X2JL42"/>
<gene>
    <name evidence="2" type="ORF">NG895_29350</name>
</gene>
<dbReference type="Pfam" id="PF01609">
    <property type="entry name" value="DDE_Tnp_1"/>
    <property type="match status" value="1"/>
</dbReference>
<dbReference type="GO" id="GO:0004803">
    <property type="term" value="F:transposase activity"/>
    <property type="evidence" value="ECO:0007669"/>
    <property type="project" value="InterPro"/>
</dbReference>
<dbReference type="GO" id="GO:0006313">
    <property type="term" value="P:DNA transposition"/>
    <property type="evidence" value="ECO:0007669"/>
    <property type="project" value="InterPro"/>
</dbReference>